<dbReference type="AlphaFoldDB" id="A0A6A6R165"/>
<feature type="region of interest" description="Disordered" evidence="1">
    <location>
        <begin position="73"/>
        <end position="112"/>
    </location>
</feature>
<dbReference type="Proteomes" id="UP000799750">
    <property type="component" value="Unassembled WGS sequence"/>
</dbReference>
<gene>
    <name evidence="2" type="ORF">BU16DRAFT_330813</name>
</gene>
<feature type="compositionally biased region" description="Basic residues" evidence="1">
    <location>
        <begin position="216"/>
        <end position="225"/>
    </location>
</feature>
<feature type="region of interest" description="Disordered" evidence="1">
    <location>
        <begin position="136"/>
        <end position="227"/>
    </location>
</feature>
<evidence type="ECO:0000313" key="3">
    <source>
        <dbReference type="Proteomes" id="UP000799750"/>
    </source>
</evidence>
<evidence type="ECO:0000313" key="2">
    <source>
        <dbReference type="EMBL" id="KAF2497974.1"/>
    </source>
</evidence>
<accession>A0A6A6R165</accession>
<feature type="compositionally biased region" description="Low complexity" evidence="1">
    <location>
        <begin position="154"/>
        <end position="170"/>
    </location>
</feature>
<proteinExistence type="predicted"/>
<feature type="region of interest" description="Disordered" evidence="1">
    <location>
        <begin position="255"/>
        <end position="297"/>
    </location>
</feature>
<name>A0A6A6R165_9PEZI</name>
<reference evidence="2" key="1">
    <citation type="journal article" date="2020" name="Stud. Mycol.">
        <title>101 Dothideomycetes genomes: a test case for predicting lifestyles and emergence of pathogens.</title>
        <authorList>
            <person name="Haridas S."/>
            <person name="Albert R."/>
            <person name="Binder M."/>
            <person name="Bloem J."/>
            <person name="Labutti K."/>
            <person name="Salamov A."/>
            <person name="Andreopoulos B."/>
            <person name="Baker S."/>
            <person name="Barry K."/>
            <person name="Bills G."/>
            <person name="Bluhm B."/>
            <person name="Cannon C."/>
            <person name="Castanera R."/>
            <person name="Culley D."/>
            <person name="Daum C."/>
            <person name="Ezra D."/>
            <person name="Gonzalez J."/>
            <person name="Henrissat B."/>
            <person name="Kuo A."/>
            <person name="Liang C."/>
            <person name="Lipzen A."/>
            <person name="Lutzoni F."/>
            <person name="Magnuson J."/>
            <person name="Mondo S."/>
            <person name="Nolan M."/>
            <person name="Ohm R."/>
            <person name="Pangilinan J."/>
            <person name="Park H.-J."/>
            <person name="Ramirez L."/>
            <person name="Alfaro M."/>
            <person name="Sun H."/>
            <person name="Tritt A."/>
            <person name="Yoshinaga Y."/>
            <person name="Zwiers L.-H."/>
            <person name="Turgeon B."/>
            <person name="Goodwin S."/>
            <person name="Spatafora J."/>
            <person name="Crous P."/>
            <person name="Grigoriev I."/>
        </authorList>
    </citation>
    <scope>NUCLEOTIDE SEQUENCE</scope>
    <source>
        <strain evidence="2">CBS 269.34</strain>
    </source>
</reference>
<feature type="compositionally biased region" description="Polar residues" evidence="1">
    <location>
        <begin position="89"/>
        <end position="103"/>
    </location>
</feature>
<keyword evidence="3" id="KW-1185">Reference proteome</keyword>
<dbReference type="EMBL" id="MU004186">
    <property type="protein sequence ID" value="KAF2497974.1"/>
    <property type="molecule type" value="Genomic_DNA"/>
</dbReference>
<organism evidence="2 3">
    <name type="scientific">Lophium mytilinum</name>
    <dbReference type="NCBI Taxonomy" id="390894"/>
    <lineage>
        <taxon>Eukaryota</taxon>
        <taxon>Fungi</taxon>
        <taxon>Dikarya</taxon>
        <taxon>Ascomycota</taxon>
        <taxon>Pezizomycotina</taxon>
        <taxon>Dothideomycetes</taxon>
        <taxon>Pleosporomycetidae</taxon>
        <taxon>Mytilinidiales</taxon>
        <taxon>Mytilinidiaceae</taxon>
        <taxon>Lophium</taxon>
    </lineage>
</organism>
<protein>
    <submittedName>
        <fullName evidence="2">Uncharacterized protein</fullName>
    </submittedName>
</protein>
<evidence type="ECO:0000256" key="1">
    <source>
        <dbReference type="SAM" id="MobiDB-lite"/>
    </source>
</evidence>
<dbReference type="OrthoDB" id="5326588at2759"/>
<sequence>MYLKLSPRTSEEQGLAPEQLELIITNIEKKKQKLEDDIAQYIQARQHDLHEYEQTLLGSTPAPSAASISQIQPLSNIQPPSRTRDATPPSDNSLEPTPATTETLKPLKPNRVHKRELELRGLMAFIPLLDANDIATTKQKKARSKGKETRSEAESSLSSLGESSRSAASAVISGSGDPSKMQGRTIEPEPATTADSETTGASVPKRKKSTAELKGKRVGTRKSSLRRIPSSKAIHRKRVSLVVDDQIVHPSDSLIVTSPLSDSTTNASSNASSSMEDIHETAHASDPGPVHHSLSMSPEKQATTALFATPASLQYEPPQTVTEDFIEHDERLPRSPDEEASAIYADEPPAPISTYVGGLSGSGADDVDQAGSYGYPASLGASYMESYMASRPLSVRIAAAEKAELEEEEARKLVRPEERADVAVGRVEEMDLDDGFLGEMDNI</sequence>
<feature type="compositionally biased region" description="Low complexity" evidence="1">
    <location>
        <begin position="263"/>
        <end position="274"/>
    </location>
</feature>